<dbReference type="RefSeq" id="WP_153478738.1">
    <property type="nucleotide sequence ID" value="NZ_VWNA01000001.1"/>
</dbReference>
<dbReference type="Proteomes" id="UP000332515">
    <property type="component" value="Unassembled WGS sequence"/>
</dbReference>
<comment type="subcellular location">
    <subcellularLocation>
        <location evidence="1">Cell inner membrane</location>
        <topology evidence="1">Multi-pass membrane protein</topology>
    </subcellularLocation>
</comment>
<keyword evidence="5 8" id="KW-0812">Transmembrane</keyword>
<reference evidence="9 10" key="1">
    <citation type="submission" date="2019-09" db="EMBL/GenBank/DDBJ databases">
        <title>Segnochrobactrum spirostomi gen. nov., sp. nov., isolated from the ciliate Spirostomum cf. yagiui and description of a novel family, Segnochrobactraceae fam. nov. within the order Rhizobiales of the class Alphaproteobacteria.</title>
        <authorList>
            <person name="Akter S."/>
            <person name="Shazib S.U.A."/>
            <person name="Shin M.K."/>
        </authorList>
    </citation>
    <scope>NUCLEOTIDE SEQUENCE [LARGE SCALE GENOMIC DNA]</scope>
    <source>
        <strain evidence="9 10">Sp-1</strain>
    </source>
</reference>
<feature type="transmembrane region" description="Helical" evidence="8">
    <location>
        <begin position="40"/>
        <end position="63"/>
    </location>
</feature>
<sequence>MPRLRPDPSGAPLQLGESARCERCGATMVRARTNPIDRSLAFVIAAIAMFGLALFTPFLSISMSGQEVSAEIVTGSIELDLQGFWELGLLVAITTLFAPVIRLASSTYVLLALRLPRPPHHLAAVFRWNILLRPWSMIEVYLIAVFVAYAKLIDLAQIEIGIAMFAFAAVMVTMSAADMALEPDAVWAAIDRREHAHRTLPVDVNSAHLVGCECCGLVSEAADHDAHCPRCGAPLHHRKPDSLARTWALVIAAIILYIPANVYPVMTVVSLGNKMPATILGGVVELIQAGMWPLALLVFFASVTVPVLKLLGLIALLISTYRGRSHGLRDRSRLYRIIEVIGRWSMIDVFMISILVGVVRLGNIATIEPGLGAVSFAGVVIVTMIAAECFDPRLMWDAAGQNPHAAARTAHAEDPNTPTLALNGHAYD</sequence>
<dbReference type="InterPro" id="IPR051800">
    <property type="entry name" value="PqiA-PqiB_transport"/>
</dbReference>
<evidence type="ECO:0000256" key="3">
    <source>
        <dbReference type="ARBA" id="ARBA00022475"/>
    </source>
</evidence>
<dbReference type="GO" id="GO:0005886">
    <property type="term" value="C:plasma membrane"/>
    <property type="evidence" value="ECO:0007669"/>
    <property type="project" value="UniProtKB-SubCell"/>
</dbReference>
<evidence type="ECO:0000256" key="5">
    <source>
        <dbReference type="ARBA" id="ARBA00022692"/>
    </source>
</evidence>
<evidence type="ECO:0000256" key="2">
    <source>
        <dbReference type="ARBA" id="ARBA00007555"/>
    </source>
</evidence>
<comment type="similarity">
    <text evidence="2">Belongs to the PqiA family.</text>
</comment>
<keyword evidence="6 8" id="KW-1133">Transmembrane helix</keyword>
<evidence type="ECO:0000256" key="8">
    <source>
        <dbReference type="SAM" id="Phobius"/>
    </source>
</evidence>
<keyword evidence="4" id="KW-0997">Cell inner membrane</keyword>
<feature type="transmembrane region" description="Helical" evidence="8">
    <location>
        <begin position="291"/>
        <end position="319"/>
    </location>
</feature>
<dbReference type="InterPro" id="IPR005219">
    <property type="entry name" value="PqiA-like_proteobact"/>
</dbReference>
<comment type="caution">
    <text evidence="9">The sequence shown here is derived from an EMBL/GenBank/DDBJ whole genome shotgun (WGS) entry which is preliminary data.</text>
</comment>
<dbReference type="PANTHER" id="PTHR30462">
    <property type="entry name" value="INTERMEMBRANE TRANSPORT PROTEIN PQIB-RELATED"/>
    <property type="match status" value="1"/>
</dbReference>
<dbReference type="InterPro" id="IPR007498">
    <property type="entry name" value="PqiA-like"/>
</dbReference>
<name>A0A6A7XZI1_9HYPH</name>
<evidence type="ECO:0000313" key="10">
    <source>
        <dbReference type="Proteomes" id="UP000332515"/>
    </source>
</evidence>
<keyword evidence="7 8" id="KW-0472">Membrane</keyword>
<feature type="transmembrane region" description="Helical" evidence="8">
    <location>
        <begin position="371"/>
        <end position="390"/>
    </location>
</feature>
<feature type="transmembrane region" description="Helical" evidence="8">
    <location>
        <begin position="131"/>
        <end position="150"/>
    </location>
</feature>
<feature type="transmembrane region" description="Helical" evidence="8">
    <location>
        <begin position="340"/>
        <end position="359"/>
    </location>
</feature>
<feature type="transmembrane region" description="Helical" evidence="8">
    <location>
        <begin position="156"/>
        <end position="177"/>
    </location>
</feature>
<dbReference type="Pfam" id="PF04403">
    <property type="entry name" value="PqiA"/>
    <property type="match status" value="2"/>
</dbReference>
<gene>
    <name evidence="9" type="ORF">F0357_03360</name>
</gene>
<proteinExistence type="inferred from homology"/>
<evidence type="ECO:0000256" key="4">
    <source>
        <dbReference type="ARBA" id="ARBA00022519"/>
    </source>
</evidence>
<evidence type="ECO:0000256" key="7">
    <source>
        <dbReference type="ARBA" id="ARBA00023136"/>
    </source>
</evidence>
<evidence type="ECO:0000313" key="9">
    <source>
        <dbReference type="EMBL" id="MQT11726.1"/>
    </source>
</evidence>
<dbReference type="PANTHER" id="PTHR30462:SF3">
    <property type="entry name" value="INTERMEMBRANE TRANSPORT PROTEIN PQIA"/>
    <property type="match status" value="1"/>
</dbReference>
<dbReference type="AlphaFoldDB" id="A0A6A7XZI1"/>
<accession>A0A6A7XZI1</accession>
<evidence type="ECO:0000256" key="1">
    <source>
        <dbReference type="ARBA" id="ARBA00004429"/>
    </source>
</evidence>
<feature type="transmembrane region" description="Helical" evidence="8">
    <location>
        <begin position="247"/>
        <end position="271"/>
    </location>
</feature>
<protein>
    <submittedName>
        <fullName evidence="9">Paraquat-inducible protein A</fullName>
    </submittedName>
</protein>
<keyword evidence="3" id="KW-1003">Cell membrane</keyword>
<organism evidence="9 10">
    <name type="scientific">Segnochrobactrum spirostomi</name>
    <dbReference type="NCBI Taxonomy" id="2608987"/>
    <lineage>
        <taxon>Bacteria</taxon>
        <taxon>Pseudomonadati</taxon>
        <taxon>Pseudomonadota</taxon>
        <taxon>Alphaproteobacteria</taxon>
        <taxon>Hyphomicrobiales</taxon>
        <taxon>Segnochrobactraceae</taxon>
        <taxon>Segnochrobactrum</taxon>
    </lineage>
</organism>
<dbReference type="NCBIfam" id="TIGR00155">
    <property type="entry name" value="pqiA_fam"/>
    <property type="match status" value="1"/>
</dbReference>
<feature type="transmembrane region" description="Helical" evidence="8">
    <location>
        <begin position="83"/>
        <end position="111"/>
    </location>
</feature>
<dbReference type="EMBL" id="VWNA01000001">
    <property type="protein sequence ID" value="MQT11726.1"/>
    <property type="molecule type" value="Genomic_DNA"/>
</dbReference>
<keyword evidence="10" id="KW-1185">Reference proteome</keyword>
<evidence type="ECO:0000256" key="6">
    <source>
        <dbReference type="ARBA" id="ARBA00022989"/>
    </source>
</evidence>